<keyword evidence="2" id="KW-1185">Reference proteome</keyword>
<accession>A0AAV8VND6</accession>
<name>A0AAV8VND6_9CUCU</name>
<evidence type="ECO:0000313" key="1">
    <source>
        <dbReference type="EMBL" id="KAJ8915916.1"/>
    </source>
</evidence>
<organism evidence="1 2">
    <name type="scientific">Exocentrus adspersus</name>
    <dbReference type="NCBI Taxonomy" id="1586481"/>
    <lineage>
        <taxon>Eukaryota</taxon>
        <taxon>Metazoa</taxon>
        <taxon>Ecdysozoa</taxon>
        <taxon>Arthropoda</taxon>
        <taxon>Hexapoda</taxon>
        <taxon>Insecta</taxon>
        <taxon>Pterygota</taxon>
        <taxon>Neoptera</taxon>
        <taxon>Endopterygota</taxon>
        <taxon>Coleoptera</taxon>
        <taxon>Polyphaga</taxon>
        <taxon>Cucujiformia</taxon>
        <taxon>Chrysomeloidea</taxon>
        <taxon>Cerambycidae</taxon>
        <taxon>Lamiinae</taxon>
        <taxon>Acanthocinini</taxon>
        <taxon>Exocentrus</taxon>
    </lineage>
</organism>
<evidence type="ECO:0000313" key="2">
    <source>
        <dbReference type="Proteomes" id="UP001159042"/>
    </source>
</evidence>
<protein>
    <submittedName>
        <fullName evidence="1">Uncharacterized protein</fullName>
    </submittedName>
</protein>
<comment type="caution">
    <text evidence="1">The sequence shown here is derived from an EMBL/GenBank/DDBJ whole genome shotgun (WGS) entry which is preliminary data.</text>
</comment>
<gene>
    <name evidence="1" type="ORF">NQ315_015531</name>
</gene>
<dbReference type="AlphaFoldDB" id="A0AAV8VND6"/>
<dbReference type="Proteomes" id="UP001159042">
    <property type="component" value="Unassembled WGS sequence"/>
</dbReference>
<proteinExistence type="predicted"/>
<reference evidence="1 2" key="1">
    <citation type="journal article" date="2023" name="Insect Mol. Biol.">
        <title>Genome sequencing provides insights into the evolution of gene families encoding plant cell wall-degrading enzymes in longhorned beetles.</title>
        <authorList>
            <person name="Shin N.R."/>
            <person name="Okamura Y."/>
            <person name="Kirsch R."/>
            <person name="Pauchet Y."/>
        </authorList>
    </citation>
    <scope>NUCLEOTIDE SEQUENCE [LARGE SCALE GENOMIC DNA]</scope>
    <source>
        <strain evidence="1">EAD_L_NR</strain>
    </source>
</reference>
<sequence length="108" mass="12053">MRRVRRSINSRFHPKYLYVTPTIKQGQGSAFLRGCFSWDGVGPLRNGNTSMNRFVYSVAACILPAQTSHRSLLIVVHPINPTASRTVNENNTYPSSAVGYIVTGPQYH</sequence>
<dbReference type="EMBL" id="JANEYG010000048">
    <property type="protein sequence ID" value="KAJ8915916.1"/>
    <property type="molecule type" value="Genomic_DNA"/>
</dbReference>